<dbReference type="PANTHER" id="PTHR24241">
    <property type="entry name" value="NEUROPEPTIDE RECEPTOR-RELATED G-PROTEIN COUPLED RECEPTOR"/>
    <property type="match status" value="1"/>
</dbReference>
<keyword evidence="6" id="KW-0675">Receptor</keyword>
<evidence type="ECO:0000256" key="7">
    <source>
        <dbReference type="SAM" id="Phobius"/>
    </source>
</evidence>
<evidence type="ECO:0000256" key="1">
    <source>
        <dbReference type="ARBA" id="ARBA00004651"/>
    </source>
</evidence>
<sequence length="395" mass="46025">MIASDVINASAGLLRNTTNYAEILQRKKFALDHNLCNDWFLFYVTVFSAFGHAISLLVHTNTTYRRSETWYCMVHYLVVGLANGFLPMLSKINMECYISFGEEAFEPLKYFRTFLLTLHTYTLVVFAMYAYNLVFKTLMPTPAPRSKVYGIMVCLYAISALPCLFLYASHMFHNSEETTAFPYYIYTWQFTYYPGAIVIGILLTLSYVIPVYLMYYFCKKVCIELWTKPDYDEYGVPIYALMPESDHRFISMAYTVCLSYLSTNVPFVIHELMVLFLSPEYVNATVSCFVELLSVSHVCMYPFLYLTFELAGIIVKYMGCEEEIKTNLVFTKEGIRVCTCYERPLPPEITRKDLGLLLKSIRDRKKNEYIMENEDIVEKENIVEKEDIMEKEDIK</sequence>
<evidence type="ECO:0000256" key="3">
    <source>
        <dbReference type="ARBA" id="ARBA00022692"/>
    </source>
</evidence>
<protein>
    <recommendedName>
        <fullName evidence="8">G-protein coupled receptors family 1 profile domain-containing protein</fullName>
    </recommendedName>
</protein>
<feature type="transmembrane region" description="Helical" evidence="7">
    <location>
        <begin position="147"/>
        <end position="172"/>
    </location>
</feature>
<comment type="caution">
    <text evidence="9">The sequence shown here is derived from an EMBL/GenBank/DDBJ whole genome shotgun (WGS) entry which is preliminary data.</text>
</comment>
<dbReference type="EMBL" id="BMAO01013624">
    <property type="protein sequence ID" value="GFQ90004.1"/>
    <property type="molecule type" value="Genomic_DNA"/>
</dbReference>
<evidence type="ECO:0000256" key="2">
    <source>
        <dbReference type="ARBA" id="ARBA00022475"/>
    </source>
</evidence>
<name>A0A8X6KYI9_TRICU</name>
<feature type="transmembrane region" description="Helical" evidence="7">
    <location>
        <begin position="70"/>
        <end position="90"/>
    </location>
</feature>
<keyword evidence="2" id="KW-1003">Cell membrane</keyword>
<dbReference type="Proteomes" id="UP000887116">
    <property type="component" value="Unassembled WGS sequence"/>
</dbReference>
<gene>
    <name evidence="9" type="ORF">TNCT_89781</name>
</gene>
<evidence type="ECO:0000313" key="10">
    <source>
        <dbReference type="Proteomes" id="UP000887116"/>
    </source>
</evidence>
<evidence type="ECO:0000256" key="4">
    <source>
        <dbReference type="ARBA" id="ARBA00022989"/>
    </source>
</evidence>
<evidence type="ECO:0000256" key="5">
    <source>
        <dbReference type="ARBA" id="ARBA00023136"/>
    </source>
</evidence>
<dbReference type="GO" id="GO:0005886">
    <property type="term" value="C:plasma membrane"/>
    <property type="evidence" value="ECO:0007669"/>
    <property type="project" value="UniProtKB-SubCell"/>
</dbReference>
<dbReference type="PROSITE" id="PS50262">
    <property type="entry name" value="G_PROTEIN_RECEP_F1_2"/>
    <property type="match status" value="1"/>
</dbReference>
<dbReference type="SUPFAM" id="SSF81321">
    <property type="entry name" value="Family A G protein-coupled receptor-like"/>
    <property type="match status" value="1"/>
</dbReference>
<accession>A0A8X6KYI9</accession>
<evidence type="ECO:0000256" key="6">
    <source>
        <dbReference type="ARBA" id="ARBA00023170"/>
    </source>
</evidence>
<evidence type="ECO:0000259" key="8">
    <source>
        <dbReference type="PROSITE" id="PS50262"/>
    </source>
</evidence>
<proteinExistence type="predicted"/>
<keyword evidence="3 7" id="KW-0812">Transmembrane</keyword>
<reference evidence="9" key="1">
    <citation type="submission" date="2020-07" db="EMBL/GenBank/DDBJ databases">
        <title>Multicomponent nature underlies the extraordinary mechanical properties of spider dragline silk.</title>
        <authorList>
            <person name="Kono N."/>
            <person name="Nakamura H."/>
            <person name="Mori M."/>
            <person name="Yoshida Y."/>
            <person name="Ohtoshi R."/>
            <person name="Malay A.D."/>
            <person name="Moran D.A.P."/>
            <person name="Tomita M."/>
            <person name="Numata K."/>
            <person name="Arakawa K."/>
        </authorList>
    </citation>
    <scope>NUCLEOTIDE SEQUENCE</scope>
</reference>
<comment type="subcellular location">
    <subcellularLocation>
        <location evidence="1">Cell membrane</location>
        <topology evidence="1">Multi-pass membrane protein</topology>
    </subcellularLocation>
</comment>
<feature type="transmembrane region" description="Helical" evidence="7">
    <location>
        <begin position="281"/>
        <end position="308"/>
    </location>
</feature>
<keyword evidence="4 7" id="KW-1133">Transmembrane helix</keyword>
<dbReference type="AlphaFoldDB" id="A0A8X6KYI9"/>
<keyword evidence="10" id="KW-1185">Reference proteome</keyword>
<feature type="transmembrane region" description="Helical" evidence="7">
    <location>
        <begin position="110"/>
        <end position="135"/>
    </location>
</feature>
<dbReference type="InterPro" id="IPR017452">
    <property type="entry name" value="GPCR_Rhodpsn_7TM"/>
</dbReference>
<keyword evidence="5 7" id="KW-0472">Membrane</keyword>
<dbReference type="Gene3D" id="1.20.1070.10">
    <property type="entry name" value="Rhodopsin 7-helix transmembrane proteins"/>
    <property type="match status" value="1"/>
</dbReference>
<feature type="transmembrane region" description="Helical" evidence="7">
    <location>
        <begin position="249"/>
        <end position="269"/>
    </location>
</feature>
<dbReference type="GO" id="GO:0004930">
    <property type="term" value="F:G protein-coupled receptor activity"/>
    <property type="evidence" value="ECO:0007669"/>
    <property type="project" value="TreeGrafter"/>
</dbReference>
<feature type="domain" description="G-protein coupled receptors family 1 profile" evidence="8">
    <location>
        <begin position="88"/>
        <end position="305"/>
    </location>
</feature>
<dbReference type="OrthoDB" id="6413813at2759"/>
<organism evidence="9 10">
    <name type="scientific">Trichonephila clavata</name>
    <name type="common">Joro spider</name>
    <name type="synonym">Nephila clavata</name>
    <dbReference type="NCBI Taxonomy" id="2740835"/>
    <lineage>
        <taxon>Eukaryota</taxon>
        <taxon>Metazoa</taxon>
        <taxon>Ecdysozoa</taxon>
        <taxon>Arthropoda</taxon>
        <taxon>Chelicerata</taxon>
        <taxon>Arachnida</taxon>
        <taxon>Araneae</taxon>
        <taxon>Araneomorphae</taxon>
        <taxon>Entelegynae</taxon>
        <taxon>Araneoidea</taxon>
        <taxon>Nephilidae</taxon>
        <taxon>Trichonephila</taxon>
    </lineage>
</organism>
<feature type="transmembrane region" description="Helical" evidence="7">
    <location>
        <begin position="192"/>
        <end position="218"/>
    </location>
</feature>
<feature type="transmembrane region" description="Helical" evidence="7">
    <location>
        <begin position="39"/>
        <end position="58"/>
    </location>
</feature>
<evidence type="ECO:0000313" key="9">
    <source>
        <dbReference type="EMBL" id="GFQ90004.1"/>
    </source>
</evidence>